<dbReference type="EMBL" id="CP001769">
    <property type="protein sequence ID" value="ADB36635.1"/>
    <property type="molecule type" value="Genomic_DNA"/>
</dbReference>
<sequence length="98" mass="11004">MAITLTTRIELVPNQSSSVIGNETILLDYKAGNYYELNDVGGFIWALLQEKKTMLVQDIQDELLAEFDVEPSVCQAELLSFLDNLSHEKLIETQVQAS</sequence>
<dbReference type="InterPro" id="IPR008792">
    <property type="entry name" value="PQQD"/>
</dbReference>
<dbReference type="Pfam" id="PF05402">
    <property type="entry name" value="PqqD"/>
    <property type="match status" value="1"/>
</dbReference>
<evidence type="ECO:0008006" key="3">
    <source>
        <dbReference type="Google" id="ProtNLM"/>
    </source>
</evidence>
<dbReference type="STRING" id="504472.Slin_0571"/>
<dbReference type="Proteomes" id="UP000002028">
    <property type="component" value="Chromosome"/>
</dbReference>
<evidence type="ECO:0000313" key="2">
    <source>
        <dbReference type="Proteomes" id="UP000002028"/>
    </source>
</evidence>
<gene>
    <name evidence="1" type="ordered locus">Slin_0571</name>
</gene>
<dbReference type="RefSeq" id="WP_012925187.1">
    <property type="nucleotide sequence ID" value="NC_013730.1"/>
</dbReference>
<evidence type="ECO:0000313" key="1">
    <source>
        <dbReference type="EMBL" id="ADB36635.1"/>
    </source>
</evidence>
<dbReference type="InterPro" id="IPR041881">
    <property type="entry name" value="PqqD_sf"/>
</dbReference>
<protein>
    <recommendedName>
        <fullName evidence="3">PqqD family protein</fullName>
    </recommendedName>
</protein>
<dbReference type="HOGENOM" id="CLU_159325_2_4_10"/>
<reference evidence="1 2" key="1">
    <citation type="journal article" date="2010" name="Stand. Genomic Sci.">
        <title>Complete genome sequence of Spirosoma linguale type strain (1).</title>
        <authorList>
            <person name="Lail K."/>
            <person name="Sikorski J."/>
            <person name="Saunders E."/>
            <person name="Lapidus A."/>
            <person name="Glavina Del Rio T."/>
            <person name="Copeland A."/>
            <person name="Tice H."/>
            <person name="Cheng J.-F."/>
            <person name="Lucas S."/>
            <person name="Nolan M."/>
            <person name="Bruce D."/>
            <person name="Goodwin L."/>
            <person name="Pitluck S."/>
            <person name="Ivanova N."/>
            <person name="Mavromatis K."/>
            <person name="Ovchinnikova G."/>
            <person name="Pati A."/>
            <person name="Chen A."/>
            <person name="Palaniappan K."/>
            <person name="Land M."/>
            <person name="Hauser L."/>
            <person name="Chang Y.-J."/>
            <person name="Jeffries C.D."/>
            <person name="Chain P."/>
            <person name="Brettin T."/>
            <person name="Detter J.C."/>
            <person name="Schuetze A."/>
            <person name="Rohde M."/>
            <person name="Tindall B.J."/>
            <person name="Goeker M."/>
            <person name="Bristow J."/>
            <person name="Eisen J.A."/>
            <person name="Markowitz V."/>
            <person name="Hugenholtz P."/>
            <person name="Kyrpides N.C."/>
            <person name="Klenk H.-P."/>
            <person name="Chen F."/>
        </authorList>
    </citation>
    <scope>NUCLEOTIDE SEQUENCE [LARGE SCALE GENOMIC DNA]</scope>
    <source>
        <strain evidence="2">ATCC 33905 / DSM 74 / LMG 10896 / Claus 1</strain>
    </source>
</reference>
<proteinExistence type="predicted"/>
<dbReference type="AlphaFoldDB" id="D2QG28"/>
<organism evidence="1 2">
    <name type="scientific">Spirosoma linguale (strain ATCC 33905 / DSM 74 / LMG 10896 / Claus 1)</name>
    <dbReference type="NCBI Taxonomy" id="504472"/>
    <lineage>
        <taxon>Bacteria</taxon>
        <taxon>Pseudomonadati</taxon>
        <taxon>Bacteroidota</taxon>
        <taxon>Cytophagia</taxon>
        <taxon>Cytophagales</taxon>
        <taxon>Cytophagaceae</taxon>
        <taxon>Spirosoma</taxon>
    </lineage>
</organism>
<dbReference type="KEGG" id="sli:Slin_0571"/>
<name>D2QG28_SPILD</name>
<keyword evidence="2" id="KW-1185">Reference proteome</keyword>
<accession>D2QG28</accession>
<dbReference type="Gene3D" id="1.10.10.1150">
    <property type="entry name" value="Coenzyme PQQ synthesis protein D (PqqD)"/>
    <property type="match status" value="1"/>
</dbReference>